<organism evidence="6 7">
    <name type="scientific">Teichococcus aerophilus</name>
    <dbReference type="NCBI Taxonomy" id="1224513"/>
    <lineage>
        <taxon>Bacteria</taxon>
        <taxon>Pseudomonadati</taxon>
        <taxon>Pseudomonadota</taxon>
        <taxon>Alphaproteobacteria</taxon>
        <taxon>Acetobacterales</taxon>
        <taxon>Roseomonadaceae</taxon>
        <taxon>Roseomonas</taxon>
    </lineage>
</organism>
<name>A0ABR7RRP0_9PROT</name>
<dbReference type="Pfam" id="PF05995">
    <property type="entry name" value="CDO_I"/>
    <property type="match status" value="1"/>
</dbReference>
<dbReference type="InterPro" id="IPR014710">
    <property type="entry name" value="RmlC-like_jellyroll"/>
</dbReference>
<dbReference type="Gene3D" id="2.60.120.10">
    <property type="entry name" value="Jelly Rolls"/>
    <property type="match status" value="1"/>
</dbReference>
<evidence type="ECO:0000313" key="6">
    <source>
        <dbReference type="EMBL" id="MBC9209285.1"/>
    </source>
</evidence>
<evidence type="ECO:0000256" key="2">
    <source>
        <dbReference type="ARBA" id="ARBA00022723"/>
    </source>
</evidence>
<gene>
    <name evidence="6" type="ORF">IBL26_20740</name>
</gene>
<dbReference type="SUPFAM" id="SSF51182">
    <property type="entry name" value="RmlC-like cupins"/>
    <property type="match status" value="1"/>
</dbReference>
<evidence type="ECO:0000256" key="1">
    <source>
        <dbReference type="ARBA" id="ARBA00006622"/>
    </source>
</evidence>
<keyword evidence="5" id="KW-0408">Iron</keyword>
<protein>
    <submittedName>
        <fullName evidence="6">Cysteine dioxygenase family protein</fullName>
    </submittedName>
</protein>
<dbReference type="PANTHER" id="PTHR12918">
    <property type="entry name" value="CYSTEINE DIOXYGENASE"/>
    <property type="match status" value="1"/>
</dbReference>
<dbReference type="EMBL" id="JACTVA010000050">
    <property type="protein sequence ID" value="MBC9209285.1"/>
    <property type="molecule type" value="Genomic_DNA"/>
</dbReference>
<dbReference type="CDD" id="cd10548">
    <property type="entry name" value="cupin_CDO"/>
    <property type="match status" value="1"/>
</dbReference>
<dbReference type="InterPro" id="IPR011051">
    <property type="entry name" value="RmlC_Cupin_sf"/>
</dbReference>
<proteinExistence type="inferred from homology"/>
<dbReference type="Proteomes" id="UP000626026">
    <property type="component" value="Unassembled WGS sequence"/>
</dbReference>
<keyword evidence="7" id="KW-1185">Reference proteome</keyword>
<evidence type="ECO:0000256" key="5">
    <source>
        <dbReference type="ARBA" id="ARBA00023004"/>
    </source>
</evidence>
<evidence type="ECO:0000256" key="4">
    <source>
        <dbReference type="ARBA" id="ARBA00023002"/>
    </source>
</evidence>
<dbReference type="RefSeq" id="WP_187786423.1">
    <property type="nucleotide sequence ID" value="NZ_JACTVA010000050.1"/>
</dbReference>
<dbReference type="PANTHER" id="PTHR12918:SF1">
    <property type="entry name" value="CYSTEINE DIOXYGENASE TYPE 1"/>
    <property type="match status" value="1"/>
</dbReference>
<keyword evidence="2" id="KW-0479">Metal-binding</keyword>
<evidence type="ECO:0000313" key="7">
    <source>
        <dbReference type="Proteomes" id="UP000626026"/>
    </source>
</evidence>
<reference evidence="6 7" key="1">
    <citation type="journal article" date="2013" name="Int. J. Syst. Evol. Microbiol.">
        <title>Roseomonas aerophila sp. nov., isolated from air.</title>
        <authorList>
            <person name="Kim S.J."/>
            <person name="Weon H.Y."/>
            <person name="Ahn J.H."/>
            <person name="Hong S.B."/>
            <person name="Seok S.J."/>
            <person name="Whang K.S."/>
            <person name="Kwon S.W."/>
        </authorList>
    </citation>
    <scope>NUCLEOTIDE SEQUENCE [LARGE SCALE GENOMIC DNA]</scope>
    <source>
        <strain evidence="6 7">NBRC 108923</strain>
    </source>
</reference>
<evidence type="ECO:0000256" key="3">
    <source>
        <dbReference type="ARBA" id="ARBA00022964"/>
    </source>
</evidence>
<comment type="similarity">
    <text evidence="1">Belongs to the cysteine dioxygenase family.</text>
</comment>
<dbReference type="InterPro" id="IPR010300">
    <property type="entry name" value="CDO_1"/>
</dbReference>
<dbReference type="GO" id="GO:0051213">
    <property type="term" value="F:dioxygenase activity"/>
    <property type="evidence" value="ECO:0007669"/>
    <property type="project" value="UniProtKB-KW"/>
</dbReference>
<sequence length="173" mass="18683">MIITKPRTNLDVMLDRVTQAARSPEAIRPAAVGEALADFVHDPQLLAGIACPCCPDRYIRHLLHADPEGGFAVVALVWRPGQMSPIHAHHTWCALGVHRGTLTESFYQRGADGQEPTTTATCLRRAGDISHGAADPDVIHRLANLGGTNALSIHVYGVPYERFGSDVNLVYSA</sequence>
<keyword evidence="4" id="KW-0560">Oxidoreductase</keyword>
<comment type="caution">
    <text evidence="6">The sequence shown here is derived from an EMBL/GenBank/DDBJ whole genome shotgun (WGS) entry which is preliminary data.</text>
</comment>
<keyword evidence="3 6" id="KW-0223">Dioxygenase</keyword>
<accession>A0ABR7RRP0</accession>